<sequence length="142" mass="14572">MDPSRAEPPALPRLRRPAAVLLGLEGLALLGLATFAFAVIAQVEGGGRFGTGLGVFLVVFALALLAAARSVLQRGRFGVGYGITWQLFQALVGGSLITAGMLLEGAVAILAAIAAFVLLTQIVRATPLPGEGADARGARPRR</sequence>
<feature type="transmembrane region" description="Helical" evidence="1">
    <location>
        <begin position="20"/>
        <end position="43"/>
    </location>
</feature>
<keyword evidence="1" id="KW-0812">Transmembrane</keyword>
<gene>
    <name evidence="2" type="ORF">ACFFF6_11110</name>
</gene>
<feature type="transmembrane region" description="Helical" evidence="1">
    <location>
        <begin position="49"/>
        <end position="67"/>
    </location>
</feature>
<evidence type="ECO:0000256" key="1">
    <source>
        <dbReference type="SAM" id="Phobius"/>
    </source>
</evidence>
<dbReference type="Proteomes" id="UP001589793">
    <property type="component" value="Unassembled WGS sequence"/>
</dbReference>
<keyword evidence="1" id="KW-1133">Transmembrane helix</keyword>
<comment type="caution">
    <text evidence="2">The sequence shown here is derived from an EMBL/GenBank/DDBJ whole genome shotgun (WGS) entry which is preliminary data.</text>
</comment>
<evidence type="ECO:0000313" key="2">
    <source>
        <dbReference type="EMBL" id="MFC0674504.1"/>
    </source>
</evidence>
<keyword evidence="3" id="KW-1185">Reference proteome</keyword>
<feature type="transmembrane region" description="Helical" evidence="1">
    <location>
        <begin position="79"/>
        <end position="99"/>
    </location>
</feature>
<name>A0ABV6RBY9_9MICO</name>
<evidence type="ECO:0008006" key="4">
    <source>
        <dbReference type="Google" id="ProtNLM"/>
    </source>
</evidence>
<feature type="transmembrane region" description="Helical" evidence="1">
    <location>
        <begin position="105"/>
        <end position="123"/>
    </location>
</feature>
<dbReference type="RefSeq" id="WP_376980659.1">
    <property type="nucleotide sequence ID" value="NZ_JBHLSV010000012.1"/>
</dbReference>
<organism evidence="2 3">
    <name type="scientific">Brachybacterium hainanense</name>
    <dbReference type="NCBI Taxonomy" id="1541174"/>
    <lineage>
        <taxon>Bacteria</taxon>
        <taxon>Bacillati</taxon>
        <taxon>Actinomycetota</taxon>
        <taxon>Actinomycetes</taxon>
        <taxon>Micrococcales</taxon>
        <taxon>Dermabacteraceae</taxon>
        <taxon>Brachybacterium</taxon>
    </lineage>
</organism>
<protein>
    <recommendedName>
        <fullName evidence="4">Histidine kinase</fullName>
    </recommendedName>
</protein>
<reference evidence="2 3" key="1">
    <citation type="submission" date="2024-09" db="EMBL/GenBank/DDBJ databases">
        <authorList>
            <person name="Sun Q."/>
            <person name="Mori K."/>
        </authorList>
    </citation>
    <scope>NUCLEOTIDE SEQUENCE [LARGE SCALE GENOMIC DNA]</scope>
    <source>
        <strain evidence="2 3">CICC 10874</strain>
    </source>
</reference>
<keyword evidence="1" id="KW-0472">Membrane</keyword>
<dbReference type="EMBL" id="JBHLSV010000012">
    <property type="protein sequence ID" value="MFC0674504.1"/>
    <property type="molecule type" value="Genomic_DNA"/>
</dbReference>
<evidence type="ECO:0000313" key="3">
    <source>
        <dbReference type="Proteomes" id="UP001589793"/>
    </source>
</evidence>
<accession>A0ABV6RBY9</accession>
<proteinExistence type="predicted"/>